<dbReference type="HAMAP" id="MF_00336">
    <property type="entry name" value="BioD"/>
    <property type="match status" value="1"/>
</dbReference>
<feature type="binding site" evidence="8">
    <location>
        <position position="42"/>
    </location>
    <ligand>
        <name>substrate</name>
    </ligand>
</feature>
<dbReference type="GO" id="GO:0000287">
    <property type="term" value="F:magnesium ion binding"/>
    <property type="evidence" value="ECO:0007669"/>
    <property type="project" value="UniProtKB-UniRule"/>
</dbReference>
<comment type="caution">
    <text evidence="9">The sequence shown here is derived from an EMBL/GenBank/DDBJ whole genome shotgun (WGS) entry which is preliminary data.</text>
</comment>
<dbReference type="NCBIfam" id="TIGR00347">
    <property type="entry name" value="bioD"/>
    <property type="match status" value="1"/>
</dbReference>
<sequence>MSRSVFIAGTDTGIGKTFVCCALLRALRADGLRAVGMKPVASGCVATPDGLRNDDALALIEASAPRPDYASCNPFAFGEAVSPHLAAAAEHAEVTLAPIEAAHAQLAGGADVVVVEGVGGWLAPLAPTLLASALPQALGLPVILVVGLRLGCLNHAQLGARAIVADGCNLLGWVGNAVDPAMERREDNLATLRRLLPAPCLGVIDHGAGAAAATAALADAVAALRTP</sequence>
<feature type="binding site" evidence="8">
    <location>
        <position position="55"/>
    </location>
    <ligand>
        <name>ATP</name>
        <dbReference type="ChEBI" id="CHEBI:30616"/>
    </ligand>
</feature>
<dbReference type="Proteomes" id="UP000306317">
    <property type="component" value="Unassembled WGS sequence"/>
</dbReference>
<protein>
    <recommendedName>
        <fullName evidence="8">ATP-dependent dethiobiotin synthetase BioD</fullName>
        <ecNumber evidence="8">6.3.3.3</ecNumber>
    </recommendedName>
    <alternativeName>
        <fullName evidence="8">DTB synthetase</fullName>
        <shortName evidence="8">DTBS</shortName>
    </alternativeName>
    <alternativeName>
        <fullName evidence="8">Dethiobiotin synthase</fullName>
    </alternativeName>
</protein>
<keyword evidence="5 8" id="KW-0093">Biotin biosynthesis</keyword>
<dbReference type="GO" id="GO:0004141">
    <property type="term" value="F:dethiobiotin synthase activity"/>
    <property type="evidence" value="ECO:0007669"/>
    <property type="project" value="UniProtKB-UniRule"/>
</dbReference>
<evidence type="ECO:0000256" key="6">
    <source>
        <dbReference type="ARBA" id="ARBA00022840"/>
    </source>
</evidence>
<dbReference type="AlphaFoldDB" id="A0A4S3KE31"/>
<feature type="binding site" evidence="8">
    <location>
        <position position="116"/>
    </location>
    <ligand>
        <name>Mg(2+)</name>
        <dbReference type="ChEBI" id="CHEBI:18420"/>
    </ligand>
</feature>
<dbReference type="InterPro" id="IPR027417">
    <property type="entry name" value="P-loop_NTPase"/>
</dbReference>
<comment type="subunit">
    <text evidence="8">Homodimer.</text>
</comment>
<dbReference type="RefSeq" id="WP_136258914.1">
    <property type="nucleotide sequence ID" value="NZ_MWIO01000031.1"/>
</dbReference>
<evidence type="ECO:0000256" key="8">
    <source>
        <dbReference type="HAMAP-Rule" id="MF_00336"/>
    </source>
</evidence>
<accession>A0A4S3KE31</accession>
<keyword evidence="1 8" id="KW-0963">Cytoplasm</keyword>
<comment type="subcellular location">
    <subcellularLocation>
        <location evidence="8">Cytoplasm</location>
    </subcellularLocation>
</comment>
<dbReference type="PIRSF" id="PIRSF006755">
    <property type="entry name" value="DTB_synth"/>
    <property type="match status" value="1"/>
</dbReference>
<evidence type="ECO:0000313" key="9">
    <source>
        <dbReference type="EMBL" id="THD06730.1"/>
    </source>
</evidence>
<keyword evidence="6 8" id="KW-0067">ATP-binding</keyword>
<gene>
    <name evidence="8" type="primary">bioD</name>
    <name evidence="9" type="ORF">B1991_11945</name>
</gene>
<evidence type="ECO:0000256" key="3">
    <source>
        <dbReference type="ARBA" id="ARBA00022723"/>
    </source>
</evidence>
<dbReference type="CDD" id="cd03109">
    <property type="entry name" value="DTBS"/>
    <property type="match status" value="1"/>
</dbReference>
<keyword evidence="3 8" id="KW-0479">Metal-binding</keyword>
<feature type="binding site" evidence="8">
    <location>
        <begin position="13"/>
        <end position="18"/>
    </location>
    <ligand>
        <name>ATP</name>
        <dbReference type="ChEBI" id="CHEBI:30616"/>
    </ligand>
</feature>
<evidence type="ECO:0000313" key="10">
    <source>
        <dbReference type="Proteomes" id="UP000306317"/>
    </source>
</evidence>
<comment type="catalytic activity">
    <reaction evidence="8">
        <text>(7R,8S)-7,8-diammoniononanoate + CO2 + ATP = (4R,5S)-dethiobiotin + ADP + phosphate + 3 H(+)</text>
        <dbReference type="Rhea" id="RHEA:15805"/>
        <dbReference type="ChEBI" id="CHEBI:15378"/>
        <dbReference type="ChEBI" id="CHEBI:16526"/>
        <dbReference type="ChEBI" id="CHEBI:30616"/>
        <dbReference type="ChEBI" id="CHEBI:43474"/>
        <dbReference type="ChEBI" id="CHEBI:149469"/>
        <dbReference type="ChEBI" id="CHEBI:149473"/>
        <dbReference type="ChEBI" id="CHEBI:456216"/>
        <dbReference type="EC" id="6.3.3.3"/>
    </reaction>
</comment>
<proteinExistence type="inferred from homology"/>
<evidence type="ECO:0000256" key="5">
    <source>
        <dbReference type="ARBA" id="ARBA00022756"/>
    </source>
</evidence>
<dbReference type="GO" id="GO:0009102">
    <property type="term" value="P:biotin biosynthetic process"/>
    <property type="evidence" value="ECO:0007669"/>
    <property type="project" value="UniProtKB-UniRule"/>
</dbReference>
<dbReference type="OrthoDB" id="9802097at2"/>
<keyword evidence="2 8" id="KW-0436">Ligase</keyword>
<feature type="binding site" evidence="8">
    <location>
        <position position="17"/>
    </location>
    <ligand>
        <name>Mg(2+)</name>
        <dbReference type="ChEBI" id="CHEBI:18420"/>
    </ligand>
</feature>
<name>A0A4S3KE31_9GAMM</name>
<dbReference type="GO" id="GO:0005524">
    <property type="term" value="F:ATP binding"/>
    <property type="evidence" value="ECO:0007669"/>
    <property type="project" value="UniProtKB-UniRule"/>
</dbReference>
<keyword evidence="4 8" id="KW-0547">Nucleotide-binding</keyword>
<evidence type="ECO:0000256" key="7">
    <source>
        <dbReference type="ARBA" id="ARBA00022842"/>
    </source>
</evidence>
<keyword evidence="7 8" id="KW-0460">Magnesium</keyword>
<evidence type="ECO:0000256" key="1">
    <source>
        <dbReference type="ARBA" id="ARBA00022490"/>
    </source>
</evidence>
<dbReference type="GO" id="GO:0042803">
    <property type="term" value="F:protein homodimerization activity"/>
    <property type="evidence" value="ECO:0007669"/>
    <property type="project" value="UniProtKB-ARBA"/>
</dbReference>
<comment type="pathway">
    <text evidence="8">Cofactor biosynthesis; biotin biosynthesis; biotin from 7,8-diaminononanoate: step 1/2.</text>
</comment>
<dbReference type="SUPFAM" id="SSF52540">
    <property type="entry name" value="P-loop containing nucleoside triphosphate hydrolases"/>
    <property type="match status" value="1"/>
</dbReference>
<comment type="function">
    <text evidence="8">Catalyzes a mechanistically unusual reaction, the ATP-dependent insertion of CO2 between the N7 and N8 nitrogen atoms of 7,8-diaminopelargonic acid (DAPA, also called 7,8-diammoniononanoate) to form a ureido ring.</text>
</comment>
<dbReference type="EMBL" id="MWIO01000031">
    <property type="protein sequence ID" value="THD06730.1"/>
    <property type="molecule type" value="Genomic_DNA"/>
</dbReference>
<feature type="binding site" evidence="8">
    <location>
        <begin position="116"/>
        <end position="119"/>
    </location>
    <ligand>
        <name>ATP</name>
        <dbReference type="ChEBI" id="CHEBI:30616"/>
    </ligand>
</feature>
<organism evidence="9 10">
    <name type="scientific">Rhodanobacter lindaniclasticus</name>
    <dbReference type="NCBI Taxonomy" id="75310"/>
    <lineage>
        <taxon>Bacteria</taxon>
        <taxon>Pseudomonadati</taxon>
        <taxon>Pseudomonadota</taxon>
        <taxon>Gammaproteobacteria</taxon>
        <taxon>Lysobacterales</taxon>
        <taxon>Rhodanobacteraceae</taxon>
        <taxon>Rhodanobacter</taxon>
    </lineage>
</organism>
<dbReference type="GO" id="GO:0005829">
    <property type="term" value="C:cytosol"/>
    <property type="evidence" value="ECO:0007669"/>
    <property type="project" value="TreeGrafter"/>
</dbReference>
<dbReference type="PANTHER" id="PTHR43210:SF5">
    <property type="entry name" value="DETHIOBIOTIN SYNTHETASE"/>
    <property type="match status" value="1"/>
</dbReference>
<dbReference type="FunFam" id="3.40.50.300:FF:000292">
    <property type="entry name" value="ATP-dependent dethiobiotin synthetase BioD"/>
    <property type="match status" value="1"/>
</dbReference>
<evidence type="ECO:0000256" key="2">
    <source>
        <dbReference type="ARBA" id="ARBA00022598"/>
    </source>
</evidence>
<dbReference type="Pfam" id="PF13500">
    <property type="entry name" value="AAA_26"/>
    <property type="match status" value="1"/>
</dbReference>
<dbReference type="UniPathway" id="UPA00078">
    <property type="reaction ID" value="UER00161"/>
</dbReference>
<dbReference type="InterPro" id="IPR004472">
    <property type="entry name" value="DTB_synth_BioD"/>
</dbReference>
<dbReference type="Gene3D" id="3.40.50.300">
    <property type="entry name" value="P-loop containing nucleotide triphosphate hydrolases"/>
    <property type="match status" value="1"/>
</dbReference>
<dbReference type="EC" id="6.3.3.3" evidence="8"/>
<comment type="caution">
    <text evidence="8">Lacks conserved residue(s) required for the propagation of feature annotation.</text>
</comment>
<keyword evidence="10" id="KW-1185">Reference proteome</keyword>
<feature type="active site" evidence="8">
    <location>
        <position position="38"/>
    </location>
</feature>
<reference evidence="9 10" key="1">
    <citation type="submission" date="2017-02" db="EMBL/GenBank/DDBJ databases">
        <title>Whole genome sequencing of Rhodanobacter lindaniclasticus DSM 17932.</title>
        <authorList>
            <person name="Kumar S."/>
            <person name="Patil P."/>
            <person name="Patil P.B."/>
        </authorList>
    </citation>
    <scope>NUCLEOTIDE SEQUENCE [LARGE SCALE GENOMIC DNA]</scope>
    <source>
        <strain evidence="9 10">DSM 17932</strain>
    </source>
</reference>
<comment type="cofactor">
    <cofactor evidence="8">
        <name>Mg(2+)</name>
        <dbReference type="ChEBI" id="CHEBI:18420"/>
    </cofactor>
</comment>
<feature type="binding site" evidence="8">
    <location>
        <position position="55"/>
    </location>
    <ligand>
        <name>Mg(2+)</name>
        <dbReference type="ChEBI" id="CHEBI:18420"/>
    </ligand>
</feature>
<dbReference type="PANTHER" id="PTHR43210">
    <property type="entry name" value="DETHIOBIOTIN SYNTHETASE"/>
    <property type="match status" value="1"/>
</dbReference>
<evidence type="ECO:0000256" key="4">
    <source>
        <dbReference type="ARBA" id="ARBA00022741"/>
    </source>
</evidence>
<comment type="similarity">
    <text evidence="8">Belongs to the dethiobiotin synthetase family.</text>
</comment>